<sequence>MADCHSDGIGIDAGDAVSQTVTALRFATIVPGAYCWHHADDNEFESGVIKQ</sequence>
<dbReference type="STRING" id="199310.c5448"/>
<dbReference type="HOGENOM" id="CLU_3098279_0_0_6"/>
<protein>
    <submittedName>
        <fullName evidence="1">Uncharacterized protein</fullName>
    </submittedName>
</protein>
<gene>
    <name evidence="1" type="ordered locus">c5448</name>
</gene>
<evidence type="ECO:0000313" key="1">
    <source>
        <dbReference type="EMBL" id="AAN83868.1"/>
    </source>
</evidence>
<dbReference type="AlphaFoldDB" id="A0A0H2VFG7"/>
<dbReference type="Proteomes" id="UP000001410">
    <property type="component" value="Chromosome"/>
</dbReference>
<reference evidence="1 2" key="1">
    <citation type="journal article" date="2002" name="Proc. Natl. Acad. Sci. U.S.A.">
        <title>Extensive mosaic structure revealed by the complete genome sequence of uropathogenic Escherichia coli.</title>
        <authorList>
            <person name="Welch R.A."/>
            <person name="Burland V."/>
            <person name="Plunkett G.III."/>
            <person name="Redford P."/>
            <person name="Roesch P."/>
            <person name="Rasko D."/>
            <person name="Buckles E.L."/>
            <person name="Liou S.R."/>
            <person name="Boutin A."/>
            <person name="Hackett J."/>
            <person name="Stroud D."/>
            <person name="Mayhew G.F."/>
            <person name="Rose D.J."/>
            <person name="Zhou S."/>
            <person name="Schwartz D.C."/>
            <person name="Perna N.T."/>
            <person name="Mobley H.L."/>
            <person name="Donnenberg M.S."/>
            <person name="Blattner F.R."/>
        </authorList>
    </citation>
    <scope>NUCLEOTIDE SEQUENCE [LARGE SCALE GENOMIC DNA]</scope>
    <source>
        <strain evidence="2">CFT073 / ATCC 700928 / UPEC</strain>
    </source>
</reference>
<name>A0A0H2VFG7_ECOL6</name>
<dbReference type="EMBL" id="AE014075">
    <property type="protein sequence ID" value="AAN83868.1"/>
    <property type="molecule type" value="Genomic_DNA"/>
</dbReference>
<organism evidence="1 2">
    <name type="scientific">Escherichia coli O6:H1 (strain CFT073 / ATCC 700928 / UPEC)</name>
    <dbReference type="NCBI Taxonomy" id="199310"/>
    <lineage>
        <taxon>Bacteria</taxon>
        <taxon>Pseudomonadati</taxon>
        <taxon>Pseudomonadota</taxon>
        <taxon>Gammaproteobacteria</taxon>
        <taxon>Enterobacterales</taxon>
        <taxon>Enterobacteriaceae</taxon>
        <taxon>Escherichia</taxon>
    </lineage>
</organism>
<proteinExistence type="predicted"/>
<keyword evidence="2" id="KW-1185">Reference proteome</keyword>
<accession>A0A0H2VFG7</accession>
<evidence type="ECO:0000313" key="2">
    <source>
        <dbReference type="Proteomes" id="UP000001410"/>
    </source>
</evidence>
<dbReference type="KEGG" id="ecc:c5448"/>